<keyword evidence="1" id="KW-0547">Nucleotide-binding</keyword>
<gene>
    <name evidence="1" type="ORF">KCX82_07995</name>
</gene>
<protein>
    <submittedName>
        <fullName evidence="1">ATP-binding protein</fullName>
    </submittedName>
</protein>
<comment type="caution">
    <text evidence="1">The sequence shown here is derived from an EMBL/GenBank/DDBJ whole genome shotgun (WGS) entry which is preliminary data.</text>
</comment>
<keyword evidence="1" id="KW-0067">ATP-binding</keyword>
<name>A0A8J7W224_9FIRM</name>
<dbReference type="AlphaFoldDB" id="A0A8J7W224"/>
<accession>A0A8J7W224</accession>
<dbReference type="SUPFAM" id="SSF52540">
    <property type="entry name" value="P-loop containing nucleoside triphosphate hydrolases"/>
    <property type="match status" value="1"/>
</dbReference>
<evidence type="ECO:0000313" key="1">
    <source>
        <dbReference type="EMBL" id="MBR0597810.1"/>
    </source>
</evidence>
<dbReference type="RefSeq" id="WP_227017939.1">
    <property type="nucleotide sequence ID" value="NZ_JAGSND010000004.1"/>
</dbReference>
<dbReference type="InterPro" id="IPR027417">
    <property type="entry name" value="P-loop_NTPase"/>
</dbReference>
<reference evidence="1" key="1">
    <citation type="submission" date="2021-04" db="EMBL/GenBank/DDBJ databases">
        <title>Sinoanaerobacter chloroacetimidivorans sp. nov., an obligate anaerobic bacterium isolated from anaerobic sludge.</title>
        <authorList>
            <person name="Bao Y."/>
        </authorList>
    </citation>
    <scope>NUCLEOTIDE SEQUENCE</scope>
    <source>
        <strain evidence="1">BAD-6</strain>
    </source>
</reference>
<proteinExistence type="predicted"/>
<organism evidence="1 2">
    <name type="scientific">Sinanaerobacter chloroacetimidivorans</name>
    <dbReference type="NCBI Taxonomy" id="2818044"/>
    <lineage>
        <taxon>Bacteria</taxon>
        <taxon>Bacillati</taxon>
        <taxon>Bacillota</taxon>
        <taxon>Clostridia</taxon>
        <taxon>Peptostreptococcales</taxon>
        <taxon>Anaerovoracaceae</taxon>
        <taxon>Sinanaerobacter</taxon>
    </lineage>
</organism>
<sequence>MNLKNPTIIVGHFGSGKTEFVANYAIWLNENGKQPVVADMDIVNPYFRARELKELFKSKGIRVISSNYEDDYHFDTPALAASLQTCFESKDQTSLVDVGGDSAGANVLARYSKLLSDGKYNMWMVVNANRPQTSTAEEASRYLEAINETSRLKINGIINSTHMLRETTKGDIAKGDALARRLSELTGIKVVYTVIEEHLMPEMKDLKLAGEPFPISLIMRPDWL</sequence>
<reference evidence="1" key="2">
    <citation type="submission" date="2021-04" db="EMBL/GenBank/DDBJ databases">
        <authorList>
            <person name="Liu J."/>
        </authorList>
    </citation>
    <scope>NUCLEOTIDE SEQUENCE</scope>
    <source>
        <strain evidence="1">BAD-6</strain>
    </source>
</reference>
<dbReference type="Gene3D" id="3.40.50.300">
    <property type="entry name" value="P-loop containing nucleotide triphosphate hydrolases"/>
    <property type="match status" value="1"/>
</dbReference>
<evidence type="ECO:0000313" key="2">
    <source>
        <dbReference type="Proteomes" id="UP000675664"/>
    </source>
</evidence>
<dbReference type="EMBL" id="JAGSND010000004">
    <property type="protein sequence ID" value="MBR0597810.1"/>
    <property type="molecule type" value="Genomic_DNA"/>
</dbReference>
<keyword evidence="2" id="KW-1185">Reference proteome</keyword>
<dbReference type="Proteomes" id="UP000675664">
    <property type="component" value="Unassembled WGS sequence"/>
</dbReference>
<dbReference type="GO" id="GO:0005524">
    <property type="term" value="F:ATP binding"/>
    <property type="evidence" value="ECO:0007669"/>
    <property type="project" value="UniProtKB-KW"/>
</dbReference>